<dbReference type="EMBL" id="JALLPB020000359">
    <property type="protein sequence ID" value="KAL3809995.1"/>
    <property type="molecule type" value="Genomic_DNA"/>
</dbReference>
<comment type="caution">
    <text evidence="2">The sequence shown here is derived from an EMBL/GenBank/DDBJ whole genome shotgun (WGS) entry which is preliminary data.</text>
</comment>
<organism evidence="2 3">
    <name type="scientific">Cyclostephanos tholiformis</name>
    <dbReference type="NCBI Taxonomy" id="382380"/>
    <lineage>
        <taxon>Eukaryota</taxon>
        <taxon>Sar</taxon>
        <taxon>Stramenopiles</taxon>
        <taxon>Ochrophyta</taxon>
        <taxon>Bacillariophyta</taxon>
        <taxon>Coscinodiscophyceae</taxon>
        <taxon>Thalassiosirophycidae</taxon>
        <taxon>Stephanodiscales</taxon>
        <taxon>Stephanodiscaceae</taxon>
        <taxon>Cyclostephanos</taxon>
    </lineage>
</organism>
<dbReference type="Gene3D" id="2.130.10.10">
    <property type="entry name" value="YVTN repeat-like/Quinoprotein amine dehydrogenase"/>
    <property type="match status" value="2"/>
</dbReference>
<feature type="chain" id="PRO_5044779286" evidence="1">
    <location>
        <begin position="26"/>
        <end position="380"/>
    </location>
</feature>
<dbReference type="Proteomes" id="UP001530377">
    <property type="component" value="Unassembled WGS sequence"/>
</dbReference>
<proteinExistence type="predicted"/>
<dbReference type="SUPFAM" id="SSF50978">
    <property type="entry name" value="WD40 repeat-like"/>
    <property type="match status" value="1"/>
</dbReference>
<keyword evidence="3" id="KW-1185">Reference proteome</keyword>
<dbReference type="SMART" id="SM00320">
    <property type="entry name" value="WD40"/>
    <property type="match status" value="5"/>
</dbReference>
<keyword evidence="1" id="KW-0732">Signal</keyword>
<dbReference type="InterPro" id="IPR036322">
    <property type="entry name" value="WD40_repeat_dom_sf"/>
</dbReference>
<evidence type="ECO:0000313" key="2">
    <source>
        <dbReference type="EMBL" id="KAL3809995.1"/>
    </source>
</evidence>
<evidence type="ECO:0000313" key="3">
    <source>
        <dbReference type="Proteomes" id="UP001530377"/>
    </source>
</evidence>
<reference evidence="2 3" key="1">
    <citation type="submission" date="2024-10" db="EMBL/GenBank/DDBJ databases">
        <title>Updated reference genomes for cyclostephanoid diatoms.</title>
        <authorList>
            <person name="Roberts W.R."/>
            <person name="Alverson A.J."/>
        </authorList>
    </citation>
    <scope>NUCLEOTIDE SEQUENCE [LARGE SCALE GENOMIC DNA]</scope>
    <source>
        <strain evidence="2 3">AJA228-03</strain>
    </source>
</reference>
<evidence type="ECO:0000256" key="1">
    <source>
        <dbReference type="SAM" id="SignalP"/>
    </source>
</evidence>
<protein>
    <submittedName>
        <fullName evidence="2">Uncharacterized protein</fullName>
    </submittedName>
</protein>
<feature type="signal peptide" evidence="1">
    <location>
        <begin position="1"/>
        <end position="25"/>
    </location>
</feature>
<dbReference type="InterPro" id="IPR001680">
    <property type="entry name" value="WD40_rpt"/>
</dbReference>
<name>A0ABD3RAG6_9STRA</name>
<dbReference type="AlphaFoldDB" id="A0ABD3RAG6"/>
<accession>A0ABD3RAG6</accession>
<dbReference type="InterPro" id="IPR015943">
    <property type="entry name" value="WD40/YVTN_repeat-like_dom_sf"/>
</dbReference>
<gene>
    <name evidence="2" type="ORF">ACHAXA_006110</name>
</gene>
<sequence length="380" mass="40832">MRRGYPPVMLFLLFVLSNLVLRSGALIVEGPPVPANSIASSLVSGREGGRGKDGVTCIASTASGRTLIVGTKTGRILVSSREDQGGLPTTLEELTSDVYSTKFPIYSLAIGERDGDEFIFVGSGDRFVSEWRREGVGFNFVRTFGPHTGWVKALAYDGGTNTLHSIGCNRIEGWDFNQVDNARHISERTIDSSPRMGSTLSSDMLCLCLIEGRCLISGGVDGRMHCWSLDPTDAKPLFSCRFHDGRVNGIVYHTLLGLIFSVGHDGVLHVSRLTFDALMGGMEAIAAFKIEGTTRLSTLCIVSESPSDCKLGLGSTDGRVIIIQVTASEDSIFIAEGDTLEVDGNPMIYSLCMRSAPSNVVCTPSILVGHANGLIEWDLS</sequence>